<proteinExistence type="predicted"/>
<evidence type="ECO:0000256" key="1">
    <source>
        <dbReference type="SAM" id="MobiDB-lite"/>
    </source>
</evidence>
<name>W7IPS0_9PSEU</name>
<keyword evidence="2" id="KW-0812">Transmembrane</keyword>
<sequence>MSNPQQPGQPGPQGQPPHGQGPGTPPGGQPQYGQAPGTPPGGQPQYGPGTPPGGQPQYGQAPGTPPGGQPQYGQAPGGQPQYGPGTPPGGQPQYGQAPGTPPQGVPGQQPPPPFGQQPVQAGAMPPGPPPAPPKKSKGRLIGLAIVAVVVVVIGVLAVVNLTKSPASADAGDCIKVNNASTTDADVEKIDCGSNEAVLQVAKKLDSASAECPDGDYQQYTSEGRGSDFSLCLVLNAKKGECFNDLDSVDKARKVTCAGAQTEVLDVVEGKSEQEACAGAPNTNNGRIYTEPARVICLEDKQ</sequence>
<dbReference type="AlphaFoldDB" id="W7IPS0"/>
<dbReference type="OrthoDB" id="4749283at2"/>
<feature type="transmembrane region" description="Helical" evidence="2">
    <location>
        <begin position="140"/>
        <end position="159"/>
    </location>
</feature>
<dbReference type="STRING" id="909613.UO65_5968"/>
<comment type="caution">
    <text evidence="3">The sequence shown here is derived from an EMBL/GenBank/DDBJ whole genome shotgun (WGS) entry which is preliminary data.</text>
</comment>
<dbReference type="Proteomes" id="UP000019277">
    <property type="component" value="Unassembled WGS sequence"/>
</dbReference>
<keyword evidence="2" id="KW-0472">Membrane</keyword>
<gene>
    <name evidence="3" type="ORF">UO65_5968</name>
</gene>
<accession>W7IPS0</accession>
<evidence type="ECO:0000313" key="3">
    <source>
        <dbReference type="EMBL" id="EWC58717.1"/>
    </source>
</evidence>
<dbReference type="RefSeq" id="WP_052021951.1">
    <property type="nucleotide sequence ID" value="NZ_AYXG01000230.1"/>
</dbReference>
<feature type="compositionally biased region" description="Low complexity" evidence="1">
    <location>
        <begin position="69"/>
        <end position="84"/>
    </location>
</feature>
<dbReference type="PATRIC" id="fig|909613.9.peg.5969"/>
<feature type="compositionally biased region" description="Pro residues" evidence="1">
    <location>
        <begin position="99"/>
        <end position="115"/>
    </location>
</feature>
<evidence type="ECO:0000313" key="4">
    <source>
        <dbReference type="Proteomes" id="UP000019277"/>
    </source>
</evidence>
<protein>
    <submittedName>
        <fullName evidence="3">Uncharacterized protein</fullName>
    </submittedName>
</protein>
<organism evidence="3 4">
    <name type="scientific">Actinokineospora spheciospongiae</name>
    <dbReference type="NCBI Taxonomy" id="909613"/>
    <lineage>
        <taxon>Bacteria</taxon>
        <taxon>Bacillati</taxon>
        <taxon>Actinomycetota</taxon>
        <taxon>Actinomycetes</taxon>
        <taxon>Pseudonocardiales</taxon>
        <taxon>Pseudonocardiaceae</taxon>
        <taxon>Actinokineospora</taxon>
    </lineage>
</organism>
<feature type="region of interest" description="Disordered" evidence="1">
    <location>
        <begin position="1"/>
        <end position="137"/>
    </location>
</feature>
<keyword evidence="4" id="KW-1185">Reference proteome</keyword>
<evidence type="ECO:0000256" key="2">
    <source>
        <dbReference type="SAM" id="Phobius"/>
    </source>
</evidence>
<keyword evidence="2" id="KW-1133">Transmembrane helix</keyword>
<dbReference type="EMBL" id="AYXG01000230">
    <property type="protein sequence ID" value="EWC58717.1"/>
    <property type="molecule type" value="Genomic_DNA"/>
</dbReference>
<reference evidence="3 4" key="1">
    <citation type="journal article" date="2014" name="Genome Announc.">
        <title>Draft Genome Sequence of the Antitrypanosomally Active Sponge-Associated Bacterium Actinokineospora sp. Strain EG49.</title>
        <authorList>
            <person name="Harjes J."/>
            <person name="Ryu T."/>
            <person name="Abdelmohsen U.R."/>
            <person name="Moitinho-Silva L."/>
            <person name="Horn H."/>
            <person name="Ravasi T."/>
            <person name="Hentschel U."/>
        </authorList>
    </citation>
    <scope>NUCLEOTIDE SEQUENCE [LARGE SCALE GENOMIC DNA]</scope>
    <source>
        <strain evidence="3 4">EG49</strain>
    </source>
</reference>
<dbReference type="eggNOG" id="ENOG5033IIV">
    <property type="taxonomic scope" value="Bacteria"/>
</dbReference>